<keyword evidence="12 23" id="KW-0547">Nucleotide-binding</keyword>
<evidence type="ECO:0000256" key="1">
    <source>
        <dbReference type="ARBA" id="ARBA00001946"/>
    </source>
</evidence>
<keyword evidence="27" id="KW-1185">Reference proteome</keyword>
<comment type="similarity">
    <text evidence="5 23">Belongs to the folylpolyglutamate synthase family.</text>
</comment>
<comment type="catalytic activity">
    <reaction evidence="20">
        <text>10-formyltetrahydrofolyl-(gamma-L-Glu)(n) + L-glutamate + ATP = 10-formyltetrahydrofolyl-(gamma-L-Glu)(n+1) + ADP + phosphate + H(+)</text>
        <dbReference type="Rhea" id="RHEA:51904"/>
        <dbReference type="Rhea" id="RHEA-COMP:13088"/>
        <dbReference type="Rhea" id="RHEA-COMP:14300"/>
        <dbReference type="ChEBI" id="CHEBI:15378"/>
        <dbReference type="ChEBI" id="CHEBI:29985"/>
        <dbReference type="ChEBI" id="CHEBI:30616"/>
        <dbReference type="ChEBI" id="CHEBI:43474"/>
        <dbReference type="ChEBI" id="CHEBI:134413"/>
        <dbReference type="ChEBI" id="CHEBI:456216"/>
        <dbReference type="EC" id="6.3.2.17"/>
    </reaction>
</comment>
<evidence type="ECO:0000256" key="12">
    <source>
        <dbReference type="ARBA" id="ARBA00022741"/>
    </source>
</evidence>
<dbReference type="GO" id="GO:0005524">
    <property type="term" value="F:ATP binding"/>
    <property type="evidence" value="ECO:0007669"/>
    <property type="project" value="UniProtKB-KW"/>
</dbReference>
<dbReference type="InterPro" id="IPR013221">
    <property type="entry name" value="Mur_ligase_cen"/>
</dbReference>
<evidence type="ECO:0000256" key="6">
    <source>
        <dbReference type="ARBA" id="ARBA00011245"/>
    </source>
</evidence>
<evidence type="ECO:0000313" key="27">
    <source>
        <dbReference type="Proteomes" id="UP000262073"/>
    </source>
</evidence>
<evidence type="ECO:0000256" key="15">
    <source>
        <dbReference type="ARBA" id="ARBA00022909"/>
    </source>
</evidence>
<evidence type="ECO:0000256" key="5">
    <source>
        <dbReference type="ARBA" id="ARBA00008276"/>
    </source>
</evidence>
<keyword evidence="14" id="KW-0460">Magnesium</keyword>
<reference evidence="26 27" key="1">
    <citation type="submission" date="2018-08" db="EMBL/GenBank/DDBJ databases">
        <title>Salinimonas sediminis sp. nov., a piezophilic bacterium isolated from a deep-sea sediment sample from the New Britain Trench.</title>
        <authorList>
            <person name="Cao J."/>
        </authorList>
    </citation>
    <scope>NUCLEOTIDE SEQUENCE [LARGE SCALE GENOMIC DNA]</scope>
    <source>
        <strain evidence="26 27">N102</strain>
    </source>
</reference>
<dbReference type="GO" id="GO:0005737">
    <property type="term" value="C:cytoplasm"/>
    <property type="evidence" value="ECO:0007669"/>
    <property type="project" value="TreeGrafter"/>
</dbReference>
<dbReference type="PROSITE" id="PS01012">
    <property type="entry name" value="FOLYLPOLYGLU_SYNT_2"/>
    <property type="match status" value="1"/>
</dbReference>
<dbReference type="PIRSF" id="PIRSF001563">
    <property type="entry name" value="Folylpolyglu_synth"/>
    <property type="match status" value="1"/>
</dbReference>
<comment type="catalytic activity">
    <reaction evidence="21">
        <text>(6R)-5,10-methylenetetrahydrofolyl-(gamma-L-Glu)(n) + L-glutamate + ATP = (6R)-5,10-methylenetetrahydrofolyl-(gamma-L-Glu)(n+1) + ADP + phosphate + H(+)</text>
        <dbReference type="Rhea" id="RHEA:51912"/>
        <dbReference type="Rhea" id="RHEA-COMP:13257"/>
        <dbReference type="Rhea" id="RHEA-COMP:13258"/>
        <dbReference type="ChEBI" id="CHEBI:15378"/>
        <dbReference type="ChEBI" id="CHEBI:29985"/>
        <dbReference type="ChEBI" id="CHEBI:30616"/>
        <dbReference type="ChEBI" id="CHEBI:43474"/>
        <dbReference type="ChEBI" id="CHEBI:136572"/>
        <dbReference type="ChEBI" id="CHEBI:456216"/>
        <dbReference type="EC" id="6.3.2.17"/>
    </reaction>
</comment>
<dbReference type="UniPathway" id="UPA00077">
    <property type="reaction ID" value="UER00157"/>
</dbReference>
<dbReference type="KEGG" id="salm:D0Y50_12275"/>
<gene>
    <name evidence="26" type="ORF">D0Y50_12275</name>
</gene>
<comment type="subunit">
    <text evidence="6">Monomer.</text>
</comment>
<accession>A0A346NNF0</accession>
<dbReference type="InterPro" id="IPR036615">
    <property type="entry name" value="Mur_ligase_C_dom_sf"/>
</dbReference>
<evidence type="ECO:0000256" key="10">
    <source>
        <dbReference type="ARBA" id="ARBA00022598"/>
    </source>
</evidence>
<name>A0A346NNF0_9ALTE</name>
<sequence length="425" mass="46934">MNTSCDTKAPPLRSLAQWLTYLESIHPNSIDMGLNRIKAVADNLGLHFSDKTVITVAGTNGKGTTCRFLELACQTQHKTTGVYSSPHLLDYRERVRINGESPDEAAFCQAFEQIERTRADVTLTYFEFSTLAALLLMQRFKVEVLILEVGLGGRLDATNIIDPDLAVITTIDLDHQDWLGDTREAIAREKAGIMRCHGLAVIGETDPPVSLQDEVEKRQVNARWAGQDFTFTQNGLWSWQGRAARFSNLPTPHIPIQNVSTALAALECLNWLPSPSDLDALLKSASMPGRMQIIRTEPQVVIDVGHNPQAVRAMQSWLDKQTFDQLHLVAGMLKDKSIAATLNAFRPGDTRWYFGSTHGPRGAAAQTLYDQLDISQQPQASCYNTVTSAYQHALAEANDNDLILVFGSFLTVADVLILEADTNAL</sequence>
<dbReference type="InterPro" id="IPR004101">
    <property type="entry name" value="Mur_ligase_C"/>
</dbReference>
<dbReference type="RefSeq" id="WP_117317210.1">
    <property type="nucleotide sequence ID" value="NZ_CP031769.1"/>
</dbReference>
<dbReference type="NCBIfam" id="NF008101">
    <property type="entry name" value="PRK10846.1"/>
    <property type="match status" value="1"/>
</dbReference>
<dbReference type="AlphaFoldDB" id="A0A346NNF0"/>
<keyword evidence="10 23" id="KW-0436">Ligase</keyword>
<proteinExistence type="inferred from homology"/>
<dbReference type="Gene3D" id="3.40.1190.10">
    <property type="entry name" value="Mur-like, catalytic domain"/>
    <property type="match status" value="1"/>
</dbReference>
<evidence type="ECO:0000256" key="16">
    <source>
        <dbReference type="ARBA" id="ARBA00030048"/>
    </source>
</evidence>
<evidence type="ECO:0000256" key="20">
    <source>
        <dbReference type="ARBA" id="ARBA00047808"/>
    </source>
</evidence>
<dbReference type="NCBIfam" id="TIGR01499">
    <property type="entry name" value="folC"/>
    <property type="match status" value="1"/>
</dbReference>
<comment type="pathway">
    <text evidence="3">Cofactor biosynthesis; tetrahydrofolate biosynthesis; 7,8-dihydrofolate from 2-amino-4-hydroxy-6-hydroxymethyl-7,8-dihydropteridine diphosphate and 4-aminobenzoate: step 2/2.</text>
</comment>
<dbReference type="FunFam" id="3.40.1190.10:FF:000004">
    <property type="entry name" value="Dihydrofolate synthase/folylpolyglutamate synthase"/>
    <property type="match status" value="1"/>
</dbReference>
<evidence type="ECO:0000256" key="13">
    <source>
        <dbReference type="ARBA" id="ARBA00022840"/>
    </source>
</evidence>
<dbReference type="InterPro" id="IPR018109">
    <property type="entry name" value="Folylpolyglutamate_synth_CS"/>
</dbReference>
<feature type="domain" description="Mur ligase central" evidence="25">
    <location>
        <begin position="56"/>
        <end position="221"/>
    </location>
</feature>
<dbReference type="InterPro" id="IPR036565">
    <property type="entry name" value="Mur-like_cat_sf"/>
</dbReference>
<dbReference type="InterPro" id="IPR001645">
    <property type="entry name" value="Folylpolyglutamate_synth"/>
</dbReference>
<evidence type="ECO:0000259" key="24">
    <source>
        <dbReference type="Pfam" id="PF02875"/>
    </source>
</evidence>
<evidence type="ECO:0000313" key="26">
    <source>
        <dbReference type="EMBL" id="AXR07057.1"/>
    </source>
</evidence>
<dbReference type="OrthoDB" id="9809356at2"/>
<keyword evidence="15" id="KW-0289">Folate biosynthesis</keyword>
<dbReference type="EC" id="6.3.2.17" evidence="8"/>
<evidence type="ECO:0000256" key="18">
    <source>
        <dbReference type="ARBA" id="ARBA00032510"/>
    </source>
</evidence>
<dbReference type="SUPFAM" id="SSF53244">
    <property type="entry name" value="MurD-like peptide ligases, peptide-binding domain"/>
    <property type="match status" value="1"/>
</dbReference>
<evidence type="ECO:0000256" key="11">
    <source>
        <dbReference type="ARBA" id="ARBA00022723"/>
    </source>
</evidence>
<evidence type="ECO:0000256" key="9">
    <source>
        <dbReference type="ARBA" id="ARBA00019357"/>
    </source>
</evidence>
<evidence type="ECO:0000256" key="4">
    <source>
        <dbReference type="ARBA" id="ARBA00005150"/>
    </source>
</evidence>
<dbReference type="Gene3D" id="3.90.190.20">
    <property type="entry name" value="Mur ligase, C-terminal domain"/>
    <property type="match status" value="1"/>
</dbReference>
<comment type="function">
    <text evidence="2">Functions in two distinct reactions of the de novo folate biosynthetic pathway. Catalyzes the addition of a glutamate residue to dihydropteroate (7,8-dihydropteroate or H2Pte) to form dihydrofolate (7,8-dihydrofolate monoglutamate or H2Pte-Glu). Also catalyzes successive additions of L-glutamate to tetrahydrofolate or 10-formyltetrahydrofolate or 5,10-methylenetetrahydrofolate, leading to folylpolyglutamate derivatives.</text>
</comment>
<evidence type="ECO:0000259" key="25">
    <source>
        <dbReference type="Pfam" id="PF08245"/>
    </source>
</evidence>
<comment type="catalytic activity">
    <reaction evidence="22">
        <text>7,8-dihydropteroate + L-glutamate + ATP = 7,8-dihydrofolate + ADP + phosphate + H(+)</text>
        <dbReference type="Rhea" id="RHEA:23584"/>
        <dbReference type="ChEBI" id="CHEBI:15378"/>
        <dbReference type="ChEBI" id="CHEBI:17839"/>
        <dbReference type="ChEBI" id="CHEBI:29985"/>
        <dbReference type="ChEBI" id="CHEBI:30616"/>
        <dbReference type="ChEBI" id="CHEBI:43474"/>
        <dbReference type="ChEBI" id="CHEBI:57451"/>
        <dbReference type="ChEBI" id="CHEBI:456216"/>
        <dbReference type="EC" id="6.3.2.12"/>
    </reaction>
</comment>
<evidence type="ECO:0000256" key="23">
    <source>
        <dbReference type="PIRNR" id="PIRNR001563"/>
    </source>
</evidence>
<dbReference type="Pfam" id="PF02875">
    <property type="entry name" value="Mur_ligase_C"/>
    <property type="match status" value="1"/>
</dbReference>
<dbReference type="Pfam" id="PF08245">
    <property type="entry name" value="Mur_ligase_M"/>
    <property type="match status" value="1"/>
</dbReference>
<protein>
    <recommendedName>
        <fullName evidence="9">Dihydrofolate synthase/folylpolyglutamate synthase</fullName>
        <ecNumber evidence="7">6.3.2.12</ecNumber>
        <ecNumber evidence="8">6.3.2.17</ecNumber>
    </recommendedName>
    <alternativeName>
        <fullName evidence="18">Folylpoly-gamma-glutamate synthetase-dihydrofolate synthetase</fullName>
    </alternativeName>
    <alternativeName>
        <fullName evidence="16">Folylpolyglutamate synthetase</fullName>
    </alternativeName>
    <alternativeName>
        <fullName evidence="17">Tetrahydrofolylpolyglutamate synthase</fullName>
    </alternativeName>
</protein>
<keyword evidence="11" id="KW-0479">Metal-binding</keyword>
<dbReference type="GO" id="GO:0008841">
    <property type="term" value="F:dihydrofolate synthase activity"/>
    <property type="evidence" value="ECO:0007669"/>
    <property type="project" value="UniProtKB-EC"/>
</dbReference>
<dbReference type="PANTHER" id="PTHR11136">
    <property type="entry name" value="FOLYLPOLYGLUTAMATE SYNTHASE-RELATED"/>
    <property type="match status" value="1"/>
</dbReference>
<dbReference type="GO" id="GO:0046656">
    <property type="term" value="P:folic acid biosynthetic process"/>
    <property type="evidence" value="ECO:0007669"/>
    <property type="project" value="UniProtKB-KW"/>
</dbReference>
<dbReference type="Proteomes" id="UP000262073">
    <property type="component" value="Chromosome"/>
</dbReference>
<keyword evidence="13 23" id="KW-0067">ATP-binding</keyword>
<evidence type="ECO:0000256" key="14">
    <source>
        <dbReference type="ARBA" id="ARBA00022842"/>
    </source>
</evidence>
<dbReference type="PANTHER" id="PTHR11136:SF0">
    <property type="entry name" value="DIHYDROFOLATE SYNTHETASE-RELATED"/>
    <property type="match status" value="1"/>
</dbReference>
<comment type="catalytic activity">
    <reaction evidence="19">
        <text>(6S)-5,6,7,8-tetrahydrofolyl-(gamma-L-Glu)(n) + L-glutamate + ATP = (6S)-5,6,7,8-tetrahydrofolyl-(gamma-L-Glu)(n+1) + ADP + phosphate + H(+)</text>
        <dbReference type="Rhea" id="RHEA:10580"/>
        <dbReference type="Rhea" id="RHEA-COMP:14738"/>
        <dbReference type="Rhea" id="RHEA-COMP:14740"/>
        <dbReference type="ChEBI" id="CHEBI:15378"/>
        <dbReference type="ChEBI" id="CHEBI:29985"/>
        <dbReference type="ChEBI" id="CHEBI:30616"/>
        <dbReference type="ChEBI" id="CHEBI:43474"/>
        <dbReference type="ChEBI" id="CHEBI:141005"/>
        <dbReference type="ChEBI" id="CHEBI:456216"/>
        <dbReference type="EC" id="6.3.2.17"/>
    </reaction>
</comment>
<dbReference type="GO" id="GO:0004326">
    <property type="term" value="F:tetrahydrofolylpolyglutamate synthase activity"/>
    <property type="evidence" value="ECO:0007669"/>
    <property type="project" value="UniProtKB-EC"/>
</dbReference>
<evidence type="ECO:0000256" key="7">
    <source>
        <dbReference type="ARBA" id="ARBA00013023"/>
    </source>
</evidence>
<dbReference type="EMBL" id="CP031769">
    <property type="protein sequence ID" value="AXR07057.1"/>
    <property type="molecule type" value="Genomic_DNA"/>
</dbReference>
<dbReference type="GO" id="GO:0046872">
    <property type="term" value="F:metal ion binding"/>
    <property type="evidence" value="ECO:0007669"/>
    <property type="project" value="UniProtKB-KW"/>
</dbReference>
<evidence type="ECO:0000256" key="8">
    <source>
        <dbReference type="ARBA" id="ARBA00013025"/>
    </source>
</evidence>
<evidence type="ECO:0000256" key="3">
    <source>
        <dbReference type="ARBA" id="ARBA00004799"/>
    </source>
</evidence>
<evidence type="ECO:0000256" key="17">
    <source>
        <dbReference type="ARBA" id="ARBA00030592"/>
    </source>
</evidence>
<dbReference type="GO" id="GO:0046654">
    <property type="term" value="P:tetrahydrofolate biosynthetic process"/>
    <property type="evidence" value="ECO:0007669"/>
    <property type="project" value="UniProtKB-UniPathway"/>
</dbReference>
<feature type="domain" description="Mur ligase C-terminal" evidence="24">
    <location>
        <begin position="289"/>
        <end position="409"/>
    </location>
</feature>
<comment type="cofactor">
    <cofactor evidence="1">
        <name>Mg(2+)</name>
        <dbReference type="ChEBI" id="CHEBI:18420"/>
    </cofactor>
</comment>
<evidence type="ECO:0000256" key="21">
    <source>
        <dbReference type="ARBA" id="ARBA00049035"/>
    </source>
</evidence>
<dbReference type="EC" id="6.3.2.12" evidence="7"/>
<dbReference type="SUPFAM" id="SSF53623">
    <property type="entry name" value="MurD-like peptide ligases, catalytic domain"/>
    <property type="match status" value="1"/>
</dbReference>
<evidence type="ECO:0000256" key="2">
    <source>
        <dbReference type="ARBA" id="ARBA00002714"/>
    </source>
</evidence>
<comment type="pathway">
    <text evidence="4">Cofactor biosynthesis; tetrahydrofolylpolyglutamate biosynthesis.</text>
</comment>
<organism evidence="26 27">
    <name type="scientific">Salinimonas sediminis</name>
    <dbReference type="NCBI Taxonomy" id="2303538"/>
    <lineage>
        <taxon>Bacteria</taxon>
        <taxon>Pseudomonadati</taxon>
        <taxon>Pseudomonadota</taxon>
        <taxon>Gammaproteobacteria</taxon>
        <taxon>Alteromonadales</taxon>
        <taxon>Alteromonadaceae</taxon>
        <taxon>Alteromonas/Salinimonas group</taxon>
        <taxon>Salinimonas</taxon>
    </lineage>
</organism>
<evidence type="ECO:0000256" key="19">
    <source>
        <dbReference type="ARBA" id="ARBA00047493"/>
    </source>
</evidence>
<evidence type="ECO:0000256" key="22">
    <source>
        <dbReference type="ARBA" id="ARBA00049161"/>
    </source>
</evidence>